<keyword evidence="1" id="KW-0175">Coiled coil</keyword>
<dbReference type="AlphaFoldDB" id="A0AAW1MC77"/>
<organism evidence="3 4">
    <name type="scientific">Popillia japonica</name>
    <name type="common">Japanese beetle</name>
    <dbReference type="NCBI Taxonomy" id="7064"/>
    <lineage>
        <taxon>Eukaryota</taxon>
        <taxon>Metazoa</taxon>
        <taxon>Ecdysozoa</taxon>
        <taxon>Arthropoda</taxon>
        <taxon>Hexapoda</taxon>
        <taxon>Insecta</taxon>
        <taxon>Pterygota</taxon>
        <taxon>Neoptera</taxon>
        <taxon>Endopterygota</taxon>
        <taxon>Coleoptera</taxon>
        <taxon>Polyphaga</taxon>
        <taxon>Scarabaeiformia</taxon>
        <taxon>Scarabaeidae</taxon>
        <taxon>Rutelinae</taxon>
        <taxon>Popillia</taxon>
    </lineage>
</organism>
<dbReference type="Proteomes" id="UP001458880">
    <property type="component" value="Unassembled WGS sequence"/>
</dbReference>
<protein>
    <submittedName>
        <fullName evidence="3">Uncharacterized protein</fullName>
    </submittedName>
</protein>
<proteinExistence type="predicted"/>
<gene>
    <name evidence="3" type="ORF">QE152_g8344</name>
</gene>
<comment type="caution">
    <text evidence="3">The sequence shown here is derived from an EMBL/GenBank/DDBJ whole genome shotgun (WGS) entry which is preliminary data.</text>
</comment>
<feature type="compositionally biased region" description="Basic and acidic residues" evidence="2">
    <location>
        <begin position="305"/>
        <end position="322"/>
    </location>
</feature>
<feature type="coiled-coil region" evidence="1">
    <location>
        <begin position="73"/>
        <end position="146"/>
    </location>
</feature>
<name>A0AAW1MC77_POPJA</name>
<keyword evidence="4" id="KW-1185">Reference proteome</keyword>
<reference evidence="3 4" key="1">
    <citation type="journal article" date="2024" name="BMC Genomics">
        <title>De novo assembly and annotation of Popillia japonica's genome with initial clues to its potential as an invasive pest.</title>
        <authorList>
            <person name="Cucini C."/>
            <person name="Boschi S."/>
            <person name="Funari R."/>
            <person name="Cardaioli E."/>
            <person name="Iannotti N."/>
            <person name="Marturano G."/>
            <person name="Paoli F."/>
            <person name="Bruttini M."/>
            <person name="Carapelli A."/>
            <person name="Frati F."/>
            <person name="Nardi F."/>
        </authorList>
    </citation>
    <scope>NUCLEOTIDE SEQUENCE [LARGE SCALE GENOMIC DNA]</scope>
    <source>
        <strain evidence="3">DMR45628</strain>
    </source>
</reference>
<evidence type="ECO:0000256" key="2">
    <source>
        <dbReference type="SAM" id="MobiDB-lite"/>
    </source>
</evidence>
<evidence type="ECO:0000313" key="4">
    <source>
        <dbReference type="Proteomes" id="UP001458880"/>
    </source>
</evidence>
<evidence type="ECO:0000313" key="3">
    <source>
        <dbReference type="EMBL" id="KAK9743799.1"/>
    </source>
</evidence>
<sequence>MKKAFNSKKLSKPTKILRRVLSKTSNSAKINLKTENTSPLTSMGDNPDIDGNKRVVIERQNYVKPTINVEAELLLLKEQINSLQNVVSSMQNETEKKEIDIANLAREKERLAGDLKKQQRTNSTLKQQLEDEREFYYKEKEMYCQEMNDCKKLKKTLKSGDQKSQLDYYKKEAAKLKESLTQTLEANYNLSVKFLRMKNTKYCIKNRLKKLERVHEAAVRDFQIHLDKLKTELTEIVERELQVPIPPSNKKYLQIVKQNGALTHENLCLRLEIDRVTLELERLKMLQVRHETNSKLKYINHKNKKEISDKKKSSKESSKEPHFNTPNSEELIRFTNDEDTSQKSKNLRKESEMSIRKIFENEIKCCLPGLSTVISPETGVGNGDGATIDKDENFDLIQLHENPSQSFTNDSDFTQCYNAVRTQSAPEIVQTSLFVNDT</sequence>
<feature type="compositionally biased region" description="Basic and acidic residues" evidence="2">
    <location>
        <begin position="330"/>
        <end position="348"/>
    </location>
</feature>
<accession>A0AAW1MC77</accession>
<dbReference type="EMBL" id="JASPKY010000066">
    <property type="protein sequence ID" value="KAK9743799.1"/>
    <property type="molecule type" value="Genomic_DNA"/>
</dbReference>
<feature type="region of interest" description="Disordered" evidence="2">
    <location>
        <begin position="297"/>
        <end position="348"/>
    </location>
</feature>
<evidence type="ECO:0000256" key="1">
    <source>
        <dbReference type="SAM" id="Coils"/>
    </source>
</evidence>